<accession>A0AAW9RBC5</accession>
<gene>
    <name evidence="1" type="ORF">V3330_06760</name>
</gene>
<evidence type="ECO:0008006" key="3">
    <source>
        <dbReference type="Google" id="ProtNLM"/>
    </source>
</evidence>
<protein>
    <recommendedName>
        <fullName evidence="3">Phosphate acetyltransferase</fullName>
    </recommendedName>
</protein>
<dbReference type="Proteomes" id="UP001359886">
    <property type="component" value="Unassembled WGS sequence"/>
</dbReference>
<organism evidence="1 2">
    <name type="scientific">Elongatibacter sediminis</name>
    <dbReference type="NCBI Taxonomy" id="3119006"/>
    <lineage>
        <taxon>Bacteria</taxon>
        <taxon>Pseudomonadati</taxon>
        <taxon>Pseudomonadota</taxon>
        <taxon>Gammaproteobacteria</taxon>
        <taxon>Chromatiales</taxon>
        <taxon>Wenzhouxiangellaceae</taxon>
        <taxon>Elongatibacter</taxon>
    </lineage>
</organism>
<dbReference type="PANTHER" id="PTHR43437">
    <property type="entry name" value="HYDROXYACYL-THIOESTER DEHYDRATASE TYPE 2, MITOCHONDRIAL-RELATED"/>
    <property type="match status" value="1"/>
</dbReference>
<reference evidence="1 2" key="1">
    <citation type="submission" date="2024-02" db="EMBL/GenBank/DDBJ databases">
        <title>A novel Wenzhouxiangellaceae bacterium, isolated from coastal sediments.</title>
        <authorList>
            <person name="Du Z.-J."/>
            <person name="Ye Y.-Q."/>
            <person name="Zhang X.-Y."/>
        </authorList>
    </citation>
    <scope>NUCLEOTIDE SEQUENCE [LARGE SCALE GENOMIC DNA]</scope>
    <source>
        <strain evidence="1 2">CH-27</strain>
    </source>
</reference>
<dbReference type="EMBL" id="JAZHOG010000004">
    <property type="protein sequence ID" value="MEJ8567323.1"/>
    <property type="molecule type" value="Genomic_DNA"/>
</dbReference>
<dbReference type="GO" id="GO:0019171">
    <property type="term" value="F:(3R)-hydroxyacyl-[acyl-carrier-protein] dehydratase activity"/>
    <property type="evidence" value="ECO:0007669"/>
    <property type="project" value="TreeGrafter"/>
</dbReference>
<keyword evidence="2" id="KW-1185">Reference proteome</keyword>
<dbReference type="InterPro" id="IPR029069">
    <property type="entry name" value="HotDog_dom_sf"/>
</dbReference>
<dbReference type="RefSeq" id="WP_354694649.1">
    <property type="nucleotide sequence ID" value="NZ_JAZHOG010000004.1"/>
</dbReference>
<name>A0AAW9RBC5_9GAMM</name>
<dbReference type="PANTHER" id="PTHR43437:SF3">
    <property type="entry name" value="HYDROXYACYL-THIOESTER DEHYDRATASE TYPE 2, MITOCHONDRIAL"/>
    <property type="match status" value="1"/>
</dbReference>
<sequence>MKIGDQARLQRAFSPADVTDYRAVSGHEVKRDGNRAEDVPEVVPEPLIGALFSCLLGMHLPGMGTKYLKQETRFHGEARAGETLTAEVRITRIRPDKHLVDLETSCTGADGRSIASGRALVHVSDVTDVTGPAPGKNDD</sequence>
<proteinExistence type="predicted"/>
<dbReference type="AlphaFoldDB" id="A0AAW9RBC5"/>
<evidence type="ECO:0000313" key="1">
    <source>
        <dbReference type="EMBL" id="MEJ8567323.1"/>
    </source>
</evidence>
<comment type="caution">
    <text evidence="1">The sequence shown here is derived from an EMBL/GenBank/DDBJ whole genome shotgun (WGS) entry which is preliminary data.</text>
</comment>
<dbReference type="InterPro" id="IPR050965">
    <property type="entry name" value="UPF0336/Enoyl-CoA_hydratase"/>
</dbReference>
<dbReference type="GO" id="GO:0006633">
    <property type="term" value="P:fatty acid biosynthetic process"/>
    <property type="evidence" value="ECO:0007669"/>
    <property type="project" value="TreeGrafter"/>
</dbReference>
<dbReference type="Gene3D" id="3.10.129.10">
    <property type="entry name" value="Hotdog Thioesterase"/>
    <property type="match status" value="1"/>
</dbReference>
<evidence type="ECO:0000313" key="2">
    <source>
        <dbReference type="Proteomes" id="UP001359886"/>
    </source>
</evidence>
<dbReference type="SUPFAM" id="SSF54637">
    <property type="entry name" value="Thioesterase/thiol ester dehydrase-isomerase"/>
    <property type="match status" value="1"/>
</dbReference>